<reference evidence="3 4" key="1">
    <citation type="submission" date="2023-01" db="EMBL/GenBank/DDBJ databases">
        <title>Analysis of 21 Apiospora genomes using comparative genomics revels a genus with tremendous synthesis potential of carbohydrate active enzymes and secondary metabolites.</title>
        <authorList>
            <person name="Sorensen T."/>
        </authorList>
    </citation>
    <scope>NUCLEOTIDE SEQUENCE [LARGE SCALE GENOMIC DNA]</scope>
    <source>
        <strain evidence="3 4">CBS 24483</strain>
    </source>
</reference>
<sequence length="218" mass="22678">MHHGRLLVPRGQLLVGQLFFEGLVLAQEPQGRRDGREEGDAGDDGQADGGVLEGGGVAAAVVRVQGVRRADAILRGDHDGARRAAAAGRVAAAVLAAAVVASRYDGAVAGRRLDGFEMTMSYLCRYAHIDASLAHPELVGTEPSSQPAVGAVAEAERRAGVSLVGVPVQCATAREDAVLLYPELVAGDICLIVRPCFAVRGPALDLLCCDTGHKPDRQ</sequence>
<feature type="chain" id="PRO_5045598843" evidence="2">
    <location>
        <begin position="27"/>
        <end position="218"/>
    </location>
</feature>
<dbReference type="GeneID" id="92075800"/>
<evidence type="ECO:0000313" key="3">
    <source>
        <dbReference type="EMBL" id="KAK7957294.1"/>
    </source>
</evidence>
<dbReference type="EMBL" id="JAQQWE010000004">
    <property type="protein sequence ID" value="KAK7957294.1"/>
    <property type="molecule type" value="Genomic_DNA"/>
</dbReference>
<evidence type="ECO:0000256" key="2">
    <source>
        <dbReference type="SAM" id="SignalP"/>
    </source>
</evidence>
<dbReference type="RefSeq" id="XP_066702600.1">
    <property type="nucleotide sequence ID" value="XM_066842738.1"/>
</dbReference>
<keyword evidence="2" id="KW-0732">Signal</keyword>
<keyword evidence="4" id="KW-1185">Reference proteome</keyword>
<organism evidence="3 4">
    <name type="scientific">Apiospora aurea</name>
    <dbReference type="NCBI Taxonomy" id="335848"/>
    <lineage>
        <taxon>Eukaryota</taxon>
        <taxon>Fungi</taxon>
        <taxon>Dikarya</taxon>
        <taxon>Ascomycota</taxon>
        <taxon>Pezizomycotina</taxon>
        <taxon>Sordariomycetes</taxon>
        <taxon>Xylariomycetidae</taxon>
        <taxon>Amphisphaeriales</taxon>
        <taxon>Apiosporaceae</taxon>
        <taxon>Apiospora</taxon>
    </lineage>
</organism>
<protein>
    <submittedName>
        <fullName evidence="3">Uncharacterized protein</fullName>
    </submittedName>
</protein>
<evidence type="ECO:0000313" key="4">
    <source>
        <dbReference type="Proteomes" id="UP001391051"/>
    </source>
</evidence>
<proteinExistence type="predicted"/>
<dbReference type="Proteomes" id="UP001391051">
    <property type="component" value="Unassembled WGS sequence"/>
</dbReference>
<gene>
    <name evidence="3" type="ORF">PG986_006516</name>
</gene>
<feature type="signal peptide" evidence="2">
    <location>
        <begin position="1"/>
        <end position="26"/>
    </location>
</feature>
<feature type="region of interest" description="Disordered" evidence="1">
    <location>
        <begin position="30"/>
        <end position="52"/>
    </location>
</feature>
<evidence type="ECO:0000256" key="1">
    <source>
        <dbReference type="SAM" id="MobiDB-lite"/>
    </source>
</evidence>
<comment type="caution">
    <text evidence="3">The sequence shown here is derived from an EMBL/GenBank/DDBJ whole genome shotgun (WGS) entry which is preliminary data.</text>
</comment>
<accession>A0ABR1QKK8</accession>
<name>A0ABR1QKK8_9PEZI</name>
<feature type="compositionally biased region" description="Basic and acidic residues" evidence="1">
    <location>
        <begin position="30"/>
        <end position="39"/>
    </location>
</feature>